<evidence type="ECO:0000256" key="1">
    <source>
        <dbReference type="ARBA" id="ARBA00004141"/>
    </source>
</evidence>
<dbReference type="EMBL" id="JARIHO010000010">
    <property type="protein sequence ID" value="KAJ7354636.1"/>
    <property type="molecule type" value="Genomic_DNA"/>
</dbReference>
<evidence type="ECO:0000313" key="7">
    <source>
        <dbReference type="Proteomes" id="UP001218218"/>
    </source>
</evidence>
<comment type="subcellular location">
    <subcellularLocation>
        <location evidence="1">Membrane</location>
        <topology evidence="1">Multi-pass membrane protein</topology>
    </subcellularLocation>
</comment>
<keyword evidence="2 5" id="KW-0812">Transmembrane</keyword>
<protein>
    <recommendedName>
        <fullName evidence="8">RING-CH-type domain-containing protein</fullName>
    </recommendedName>
</protein>
<organism evidence="6 7">
    <name type="scientific">Mycena albidolilacea</name>
    <dbReference type="NCBI Taxonomy" id="1033008"/>
    <lineage>
        <taxon>Eukaryota</taxon>
        <taxon>Fungi</taxon>
        <taxon>Dikarya</taxon>
        <taxon>Basidiomycota</taxon>
        <taxon>Agaricomycotina</taxon>
        <taxon>Agaricomycetes</taxon>
        <taxon>Agaricomycetidae</taxon>
        <taxon>Agaricales</taxon>
        <taxon>Marasmiineae</taxon>
        <taxon>Mycenaceae</taxon>
        <taxon>Mycena</taxon>
    </lineage>
</organism>
<dbReference type="PANTHER" id="PTHR46283">
    <property type="entry name" value="E3 UBIQUITIN-PROTEIN LIGASE MARCH5"/>
    <property type="match status" value="1"/>
</dbReference>
<evidence type="ECO:0000256" key="2">
    <source>
        <dbReference type="ARBA" id="ARBA00022692"/>
    </source>
</evidence>
<gene>
    <name evidence="6" type="ORF">DFH08DRAFT_48924</name>
</gene>
<comment type="caution">
    <text evidence="6">The sequence shown here is derived from an EMBL/GenBank/DDBJ whole genome shotgun (WGS) entry which is preliminary data.</text>
</comment>
<dbReference type="InterPro" id="IPR013083">
    <property type="entry name" value="Znf_RING/FYVE/PHD"/>
</dbReference>
<dbReference type="Gene3D" id="3.30.40.10">
    <property type="entry name" value="Zinc/RING finger domain, C3HC4 (zinc finger)"/>
    <property type="match status" value="1"/>
</dbReference>
<dbReference type="Proteomes" id="UP001218218">
    <property type="component" value="Unassembled WGS sequence"/>
</dbReference>
<proteinExistence type="predicted"/>
<sequence length="475" mass="53211">MNDDFPTLDNLRVKHCFICLEEERAPDGPVQSNSLRDITSAWAHPCPNCALVAHDRCLLRWVSSLPLRQSKHKDRGTIFVLDTFRCPHCKRPYELANPITSWGHRIAMISDAIYVLLAELVDIGCTALGLATLQIIPVSLTLQSRLTVLAGMFVYEVAFLEFYLGTSMFNLFVTNKVKDLVRSFFIVVPTIPFRLLLPGTLPRFIIPLYTSFPLIFHGMTELGVLGLPDTSSDVSTTTRPMLSTWPPSPVLLGLVIVPLLRPVYNRIFSHFRTWVLGSPPPHRQKRYLAERVQRLFFRTRPPPPPAAADADLDPPPLAIADQIIQKDQSSLTHDVLHALAFLAFPRLFGNLLHGLSGHSSYLRRFLGLRPAVALAAGVHSYHPSWGAMSPQGRAVAACRTVGGLLLGGSWVWADVDPVWWRNSLGFGIFILAKDCLELYRLWLQQKEVRSRTIKSRDFAGVDIAELDLVAPERFS</sequence>
<keyword evidence="4 5" id="KW-0472">Membrane</keyword>
<accession>A0AAD7ACA7</accession>
<reference evidence="6" key="1">
    <citation type="submission" date="2023-03" db="EMBL/GenBank/DDBJ databases">
        <title>Massive genome expansion in bonnet fungi (Mycena s.s.) driven by repeated elements and novel gene families across ecological guilds.</title>
        <authorList>
            <consortium name="Lawrence Berkeley National Laboratory"/>
            <person name="Harder C.B."/>
            <person name="Miyauchi S."/>
            <person name="Viragh M."/>
            <person name="Kuo A."/>
            <person name="Thoen E."/>
            <person name="Andreopoulos B."/>
            <person name="Lu D."/>
            <person name="Skrede I."/>
            <person name="Drula E."/>
            <person name="Henrissat B."/>
            <person name="Morin E."/>
            <person name="Kohler A."/>
            <person name="Barry K."/>
            <person name="LaButti K."/>
            <person name="Morin E."/>
            <person name="Salamov A."/>
            <person name="Lipzen A."/>
            <person name="Mereny Z."/>
            <person name="Hegedus B."/>
            <person name="Baldrian P."/>
            <person name="Stursova M."/>
            <person name="Weitz H."/>
            <person name="Taylor A."/>
            <person name="Grigoriev I.V."/>
            <person name="Nagy L.G."/>
            <person name="Martin F."/>
            <person name="Kauserud H."/>
        </authorList>
    </citation>
    <scope>NUCLEOTIDE SEQUENCE</scope>
    <source>
        <strain evidence="6">CBHHK002</strain>
    </source>
</reference>
<feature type="transmembrane region" description="Helical" evidence="5">
    <location>
        <begin position="112"/>
        <end position="136"/>
    </location>
</feature>
<evidence type="ECO:0008006" key="8">
    <source>
        <dbReference type="Google" id="ProtNLM"/>
    </source>
</evidence>
<evidence type="ECO:0000313" key="6">
    <source>
        <dbReference type="EMBL" id="KAJ7354636.1"/>
    </source>
</evidence>
<name>A0AAD7ACA7_9AGAR</name>
<evidence type="ECO:0000256" key="5">
    <source>
        <dbReference type="SAM" id="Phobius"/>
    </source>
</evidence>
<feature type="transmembrane region" description="Helical" evidence="5">
    <location>
        <begin position="148"/>
        <end position="174"/>
    </location>
</feature>
<keyword evidence="3 5" id="KW-1133">Transmembrane helix</keyword>
<dbReference type="GO" id="GO:0016020">
    <property type="term" value="C:membrane"/>
    <property type="evidence" value="ECO:0007669"/>
    <property type="project" value="UniProtKB-SubCell"/>
</dbReference>
<feature type="transmembrane region" description="Helical" evidence="5">
    <location>
        <begin position="180"/>
        <end position="197"/>
    </location>
</feature>
<dbReference type="AlphaFoldDB" id="A0AAD7ACA7"/>
<evidence type="ECO:0000256" key="4">
    <source>
        <dbReference type="ARBA" id="ARBA00023136"/>
    </source>
</evidence>
<keyword evidence="7" id="KW-1185">Reference proteome</keyword>
<evidence type="ECO:0000256" key="3">
    <source>
        <dbReference type="ARBA" id="ARBA00022989"/>
    </source>
</evidence>